<keyword evidence="5" id="KW-0539">Nucleus</keyword>
<dbReference type="GO" id="GO:0000981">
    <property type="term" value="F:DNA-binding transcription factor activity, RNA polymerase II-specific"/>
    <property type="evidence" value="ECO:0007669"/>
    <property type="project" value="InterPro"/>
</dbReference>
<dbReference type="Pfam" id="PF04082">
    <property type="entry name" value="Fungal_trans"/>
    <property type="match status" value="1"/>
</dbReference>
<comment type="caution">
    <text evidence="8">The sequence shown here is derived from an EMBL/GenBank/DDBJ whole genome shotgun (WGS) entry which is preliminary data.</text>
</comment>
<feature type="compositionally biased region" description="Low complexity" evidence="6">
    <location>
        <begin position="103"/>
        <end position="113"/>
    </location>
</feature>
<dbReference type="InterPro" id="IPR001138">
    <property type="entry name" value="Zn2Cys6_DnaBD"/>
</dbReference>
<dbReference type="PROSITE" id="PS50048">
    <property type="entry name" value="ZN2_CY6_FUNGAL_2"/>
    <property type="match status" value="1"/>
</dbReference>
<evidence type="ECO:0000313" key="8">
    <source>
        <dbReference type="EMBL" id="OMJ28690.1"/>
    </source>
</evidence>
<dbReference type="InterPro" id="IPR007219">
    <property type="entry name" value="XnlR_reg_dom"/>
</dbReference>
<reference evidence="9" key="1">
    <citation type="submission" date="2017-01" db="EMBL/GenBank/DDBJ databases">
        <authorList>
            <person name="Wang Y."/>
            <person name="White M."/>
            <person name="Kvist S."/>
            <person name="Moncalvo J.-M."/>
        </authorList>
    </citation>
    <scope>NUCLEOTIDE SEQUENCE [LARGE SCALE GENOMIC DNA]</scope>
    <source>
        <strain evidence="9">ID-206-W2</strain>
    </source>
</reference>
<dbReference type="GO" id="GO:0008270">
    <property type="term" value="F:zinc ion binding"/>
    <property type="evidence" value="ECO:0007669"/>
    <property type="project" value="InterPro"/>
</dbReference>
<dbReference type="Gene3D" id="4.10.240.10">
    <property type="entry name" value="Zn(2)-C6 fungal-type DNA-binding domain"/>
    <property type="match status" value="1"/>
</dbReference>
<feature type="region of interest" description="Disordered" evidence="6">
    <location>
        <begin position="83"/>
        <end position="132"/>
    </location>
</feature>
<evidence type="ECO:0000256" key="3">
    <source>
        <dbReference type="ARBA" id="ARBA00023015"/>
    </source>
</evidence>
<proteinExistence type="predicted"/>
<dbReference type="GO" id="GO:0005634">
    <property type="term" value="C:nucleus"/>
    <property type="evidence" value="ECO:0007669"/>
    <property type="project" value="UniProtKB-SubCell"/>
</dbReference>
<keyword evidence="2" id="KW-0479">Metal-binding</keyword>
<dbReference type="OrthoDB" id="39175at2759"/>
<evidence type="ECO:0000313" key="9">
    <source>
        <dbReference type="Proteomes" id="UP000187429"/>
    </source>
</evidence>
<feature type="compositionally biased region" description="Basic and acidic residues" evidence="6">
    <location>
        <begin position="92"/>
        <end position="102"/>
    </location>
</feature>
<evidence type="ECO:0000259" key="7">
    <source>
        <dbReference type="PROSITE" id="PS50048"/>
    </source>
</evidence>
<dbReference type="AlphaFoldDB" id="A0A1R1YPC0"/>
<keyword evidence="9" id="KW-1185">Reference proteome</keyword>
<name>A0A1R1YPC0_9FUNG</name>
<dbReference type="GO" id="GO:0006351">
    <property type="term" value="P:DNA-templated transcription"/>
    <property type="evidence" value="ECO:0007669"/>
    <property type="project" value="InterPro"/>
</dbReference>
<dbReference type="SMART" id="SM00066">
    <property type="entry name" value="GAL4"/>
    <property type="match status" value="1"/>
</dbReference>
<organism evidence="8 9">
    <name type="scientific">Smittium culicis</name>
    <dbReference type="NCBI Taxonomy" id="133412"/>
    <lineage>
        <taxon>Eukaryota</taxon>
        <taxon>Fungi</taxon>
        <taxon>Fungi incertae sedis</taxon>
        <taxon>Zoopagomycota</taxon>
        <taxon>Kickxellomycotina</taxon>
        <taxon>Harpellomycetes</taxon>
        <taxon>Harpellales</taxon>
        <taxon>Legeriomycetaceae</taxon>
        <taxon>Smittium</taxon>
    </lineage>
</organism>
<dbReference type="CDD" id="cd00067">
    <property type="entry name" value="GAL4"/>
    <property type="match status" value="1"/>
</dbReference>
<evidence type="ECO:0000256" key="1">
    <source>
        <dbReference type="ARBA" id="ARBA00004123"/>
    </source>
</evidence>
<comment type="subcellular location">
    <subcellularLocation>
        <location evidence="1">Nucleus</location>
    </subcellularLocation>
</comment>
<keyword evidence="4" id="KW-0804">Transcription</keyword>
<accession>A0A1R1YPC0</accession>
<dbReference type="InterPro" id="IPR036864">
    <property type="entry name" value="Zn2-C6_fun-type_DNA-bd_sf"/>
</dbReference>
<evidence type="ECO:0000256" key="2">
    <source>
        <dbReference type="ARBA" id="ARBA00022723"/>
    </source>
</evidence>
<dbReference type="PANTHER" id="PTHR47338:SF5">
    <property type="entry name" value="ZN(II)2CYS6 TRANSCRIPTION FACTOR (EUROFUNG)"/>
    <property type="match status" value="1"/>
</dbReference>
<dbReference type="Proteomes" id="UP000187429">
    <property type="component" value="Unassembled WGS sequence"/>
</dbReference>
<dbReference type="InterPro" id="IPR050815">
    <property type="entry name" value="TF_fung"/>
</dbReference>
<evidence type="ECO:0000256" key="6">
    <source>
        <dbReference type="SAM" id="MobiDB-lite"/>
    </source>
</evidence>
<evidence type="ECO:0000256" key="4">
    <source>
        <dbReference type="ARBA" id="ARBA00023163"/>
    </source>
</evidence>
<dbReference type="SUPFAM" id="SSF57701">
    <property type="entry name" value="Zn2/Cys6 DNA-binding domain"/>
    <property type="match status" value="1"/>
</dbReference>
<keyword evidence="3" id="KW-0805">Transcription regulation</keyword>
<dbReference type="Pfam" id="PF00172">
    <property type="entry name" value="Zn_clus"/>
    <property type="match status" value="1"/>
</dbReference>
<gene>
    <name evidence="8" type="ORF">AYI69_g1826</name>
</gene>
<dbReference type="PROSITE" id="PS00463">
    <property type="entry name" value="ZN2_CY6_FUNGAL_1"/>
    <property type="match status" value="1"/>
</dbReference>
<dbReference type="PANTHER" id="PTHR47338">
    <property type="entry name" value="ZN(II)2CYS6 TRANSCRIPTION FACTOR (EUROFUNG)-RELATED"/>
    <property type="match status" value="1"/>
</dbReference>
<dbReference type="EMBL" id="LSSM01000507">
    <property type="protein sequence ID" value="OMJ28690.1"/>
    <property type="molecule type" value="Genomic_DNA"/>
</dbReference>
<evidence type="ECO:0000256" key="5">
    <source>
        <dbReference type="ARBA" id="ARBA00023242"/>
    </source>
</evidence>
<feature type="domain" description="Zn(2)-C6 fungal-type" evidence="7">
    <location>
        <begin position="19"/>
        <end position="49"/>
    </location>
</feature>
<dbReference type="GO" id="GO:0003677">
    <property type="term" value="F:DNA binding"/>
    <property type="evidence" value="ECO:0007669"/>
    <property type="project" value="InterPro"/>
</dbReference>
<dbReference type="CDD" id="cd12148">
    <property type="entry name" value="fungal_TF_MHR"/>
    <property type="match status" value="1"/>
</dbReference>
<protein>
    <recommendedName>
        <fullName evidence="7">Zn(2)-C6 fungal-type domain-containing protein</fullName>
    </recommendedName>
</protein>
<sequence>MQKVDSLGTFDTKTQRILACTNCRKKKIKCDGKSPKCSVCTRNSQQCLYVLSRRRGRPSRAGKEFERNLDSLPKLLPKSEAVPKLITNGDSSEIKPVADIDSNKNNNNNSSKAANKKQKLSHTSSKEDINVHTYDKTPEVNKSNNLIIYNINKSDDKNSYNENGNYLQSASNIFRNSSEELIQYDNNYPNTRIEIKYESEPMQTYFTTLANKDFKSASVDQNLSPISEKSTPPRLYGVCEIANRFTKSFYPDSVMVPLIPAAIKSKIYNDPGIMLYFHYFNSQFPIIHYPTFREEYDDGTVPNFLIMAMKAVSRRYSKHPSVVLSDNLGSAGLDLASVASSLAEIAIQQDPNTWLIQTLLILSIYEFGLGKTTRAYDRRNSAIKIAYKLGINVLDSGKRERRQRSLITAETCRRLWWILLYSDRLFSLISNRSNIRPIIDESQFRVCLPRRMVQYAYPKQLQNDPEILTKTCKIDKEFGHFVDNEVVDWFSHISPLALIIGHILYQRQAAFRLFNNQVMGKPTPELLADPSWIGALCEFLRNLLVIDAEIRQWKSQLNVVQSESSDSVLIMSNYHRKIQLYGLIIYYQFLALYAYERIKKHISVLSSKCTPLLWLRKTVNSSWIEIANAIESMQILALDKYQSLSSEITGDSLLESDWEFCAPHVTYFFYLGCKACVGFYHWSIIYKNTDFPNQENGSRRSSNVPYTHPNTNISQMFNYSKSWADSCDPEFDTRIHEVSKQIDNFIDLINVCKKYWNERDYIDIIDNLMISPHLFRNVPDTIEVVVLEMENKLNFKSV</sequence>